<feature type="domain" description="ASCH" evidence="1">
    <location>
        <begin position="22"/>
        <end position="82"/>
    </location>
</feature>
<evidence type="ECO:0000313" key="3">
    <source>
        <dbReference type="Proteomes" id="UP000003861"/>
    </source>
</evidence>
<dbReference type="SUPFAM" id="SSF88697">
    <property type="entry name" value="PUA domain-like"/>
    <property type="match status" value="1"/>
</dbReference>
<comment type="caution">
    <text evidence="2">The sequence shown here is derived from an EMBL/GenBank/DDBJ whole genome shotgun (WGS) entry which is preliminary data.</text>
</comment>
<dbReference type="Proteomes" id="UP000003861">
    <property type="component" value="Unassembled WGS sequence"/>
</dbReference>
<proteinExistence type="predicted"/>
<dbReference type="EMBL" id="AFNT02000003">
    <property type="protein sequence ID" value="ERJ07426.1"/>
    <property type="molecule type" value="Genomic_DNA"/>
</dbReference>
<gene>
    <name evidence="2" type="ORF">HLRTI_000468</name>
</gene>
<evidence type="ECO:0000313" key="2">
    <source>
        <dbReference type="EMBL" id="ERJ07426.1"/>
    </source>
</evidence>
<dbReference type="AlphaFoldDB" id="U2E6A0"/>
<dbReference type="Pfam" id="PF04266">
    <property type="entry name" value="ASCH"/>
    <property type="match status" value="1"/>
</dbReference>
<name>U2E6A0_9EURY</name>
<sequence length="167" mass="19090">MPRPGSIPPSTDPLRDKPVVFMSIDERWAEAILEGEKRYEYRRQPPSIDAPYRVVVYASGGPKSIVGGFETHSVLEATIDELVERTVPQTPHEPEDIRDYFEGMETGSAIRVDGYLPYDDPVPITTLQEADPDLTAPQNFRYLRPEQEQDQDVLKKLPYDRGVPFEW</sequence>
<dbReference type="InterPro" id="IPR007374">
    <property type="entry name" value="ASCH_domain"/>
</dbReference>
<accession>U2E6A0</accession>
<reference evidence="2 3" key="2">
    <citation type="journal article" date="2013" name="PLoS ONE">
        <title>INDIGO - INtegrated Data Warehouse of MIcrobial GenOmes with Examples from the Red Sea Extremophiles.</title>
        <authorList>
            <person name="Alam I."/>
            <person name="Antunes A."/>
            <person name="Kamau A.A."/>
            <person name="Ba Alawi W."/>
            <person name="Kalkatawi M."/>
            <person name="Stingl U."/>
            <person name="Bajic V.B."/>
        </authorList>
    </citation>
    <scope>NUCLEOTIDE SEQUENCE [LARGE SCALE GENOMIC DNA]</scope>
    <source>
        <strain evidence="2 3">SARL4B</strain>
    </source>
</reference>
<protein>
    <submittedName>
        <fullName evidence="2">ASCH domain protein</fullName>
    </submittedName>
</protein>
<dbReference type="RefSeq" id="WP_021029342.1">
    <property type="nucleotide sequence ID" value="NZ_AFNT02000003.1"/>
</dbReference>
<dbReference type="InterPro" id="IPR015947">
    <property type="entry name" value="PUA-like_sf"/>
</dbReference>
<evidence type="ECO:0000259" key="1">
    <source>
        <dbReference type="Pfam" id="PF04266"/>
    </source>
</evidence>
<dbReference type="Gene3D" id="2.30.130.30">
    <property type="entry name" value="Hypothetical protein"/>
    <property type="match status" value="1"/>
</dbReference>
<organism evidence="2 3">
    <name type="scientific">Halorhabdus tiamatea SARL4B</name>
    <dbReference type="NCBI Taxonomy" id="1033806"/>
    <lineage>
        <taxon>Archaea</taxon>
        <taxon>Methanobacteriati</taxon>
        <taxon>Methanobacteriota</taxon>
        <taxon>Stenosarchaea group</taxon>
        <taxon>Halobacteria</taxon>
        <taxon>Halobacteriales</taxon>
        <taxon>Haloarculaceae</taxon>
        <taxon>Halorhabdus</taxon>
    </lineage>
</organism>
<reference evidence="2 3" key="1">
    <citation type="journal article" date="2011" name="J. Bacteriol.">
        <title>Genome sequence of Halorhabdus tiamatea, the first archaeon isolated from a deep-sea anoxic brine lake.</title>
        <authorList>
            <person name="Antunes A."/>
            <person name="Alam I."/>
            <person name="Bajic V.B."/>
            <person name="Stingl U."/>
        </authorList>
    </citation>
    <scope>NUCLEOTIDE SEQUENCE [LARGE SCALE GENOMIC DNA]</scope>
    <source>
        <strain evidence="2 3">SARL4B</strain>
    </source>
</reference>